<evidence type="ECO:0000256" key="5">
    <source>
        <dbReference type="ARBA" id="ARBA00022777"/>
    </source>
</evidence>
<dbReference type="GO" id="GO:0005524">
    <property type="term" value="F:ATP binding"/>
    <property type="evidence" value="ECO:0007669"/>
    <property type="project" value="UniProtKB-KW"/>
</dbReference>
<dbReference type="GO" id="GO:0005829">
    <property type="term" value="C:cytosol"/>
    <property type="evidence" value="ECO:0007669"/>
    <property type="project" value="TreeGrafter"/>
</dbReference>
<dbReference type="EMBL" id="JABXXO010000009">
    <property type="protein sequence ID" value="KAF7770874.1"/>
    <property type="molecule type" value="Genomic_DNA"/>
</dbReference>
<keyword evidence="5" id="KW-0418">Kinase</keyword>
<dbReference type="PANTHER" id="PTHR10534">
    <property type="entry name" value="PYRIDOXAL KINASE"/>
    <property type="match status" value="1"/>
</dbReference>
<keyword evidence="3" id="KW-0808">Transferase</keyword>
<comment type="caution">
    <text evidence="8">The sequence shown here is derived from an EMBL/GenBank/DDBJ whole genome shotgun (WGS) entry which is preliminary data.</text>
</comment>
<dbReference type="NCBIfam" id="TIGR00687">
    <property type="entry name" value="pyridox_kin"/>
    <property type="match status" value="1"/>
</dbReference>
<dbReference type="AlphaFoldDB" id="A0A8H7F0A5"/>
<dbReference type="GO" id="GO:0009443">
    <property type="term" value="P:pyridoxal 5'-phosphate salvage"/>
    <property type="evidence" value="ECO:0007669"/>
    <property type="project" value="InterPro"/>
</dbReference>
<proteinExistence type="inferred from homology"/>
<sequence>MLFESIGIKPELNELWGRHKSRRQESLHHAFSRSVFLPYIAHLSFIARQIPFKAAQNAMGIRERLLSIQSHVVFGYVGGRAAVFPLECLGYDVDVVNTVNYSNHAGYGNVGGTKTSAKELENIFKILEENELLAPTRLLTGYIPDAESLSAVNRIVQKLKEERPGLIYLLDPVMGDAGKLYVAADVVPVYKQMLPLATIIAPNWYEVELLTDTPMTDMPSLQKALLILHKKYQVPNVVISSIPLKPWLLAGLPSSISPPNDVDDHEDRADWLFCLSSSIVTISGDATPSHTHINGSKSIGCPSIVHAARVPLIPGYFSGVGDLFSAFLLSHFQPTVPIPLNSTSAVQTPQPPSEPTHVQTPFSYAASLALTKTHAILSKTHEYSLSLPEEERLPSDDELDIKNPMRKVRRMRGRELALIQNQDIIRGVGLSTANTRWMGKWESFWEN</sequence>
<dbReference type="CDD" id="cd01173">
    <property type="entry name" value="pyridoxal_pyridoxamine_kinase"/>
    <property type="match status" value="1"/>
</dbReference>
<evidence type="ECO:0000256" key="4">
    <source>
        <dbReference type="ARBA" id="ARBA00022741"/>
    </source>
</evidence>
<accession>A0A8H7F0A5</accession>
<dbReference type="InterPro" id="IPR004625">
    <property type="entry name" value="PyrdxlKinase"/>
</dbReference>
<dbReference type="InterPro" id="IPR029056">
    <property type="entry name" value="Ribokinase-like"/>
</dbReference>
<dbReference type="Gene3D" id="3.40.1190.20">
    <property type="match status" value="1"/>
</dbReference>
<evidence type="ECO:0000256" key="3">
    <source>
        <dbReference type="ARBA" id="ARBA00022679"/>
    </source>
</evidence>
<dbReference type="InterPro" id="IPR013749">
    <property type="entry name" value="PM/HMP-P_kinase-1"/>
</dbReference>
<evidence type="ECO:0000259" key="7">
    <source>
        <dbReference type="Pfam" id="PF08543"/>
    </source>
</evidence>
<dbReference type="GO" id="GO:0008478">
    <property type="term" value="F:pyridoxal kinase activity"/>
    <property type="evidence" value="ECO:0007669"/>
    <property type="project" value="UniProtKB-EC"/>
</dbReference>
<dbReference type="SUPFAM" id="SSF53613">
    <property type="entry name" value="Ribokinase-like"/>
    <property type="match status" value="1"/>
</dbReference>
<name>A0A8H7F0A5_AGABI</name>
<gene>
    <name evidence="8" type="ORF">Agabi119p4_6848</name>
</gene>
<dbReference type="Proteomes" id="UP000629468">
    <property type="component" value="Unassembled WGS sequence"/>
</dbReference>
<organism evidence="8 9">
    <name type="scientific">Agaricus bisporus var. burnettii</name>
    <dbReference type="NCBI Taxonomy" id="192524"/>
    <lineage>
        <taxon>Eukaryota</taxon>
        <taxon>Fungi</taxon>
        <taxon>Dikarya</taxon>
        <taxon>Basidiomycota</taxon>
        <taxon>Agaricomycotina</taxon>
        <taxon>Agaricomycetes</taxon>
        <taxon>Agaricomycetidae</taxon>
        <taxon>Agaricales</taxon>
        <taxon>Agaricineae</taxon>
        <taxon>Agaricaceae</taxon>
        <taxon>Agaricus</taxon>
    </lineage>
</organism>
<dbReference type="PANTHER" id="PTHR10534:SF2">
    <property type="entry name" value="PYRIDOXAL KINASE"/>
    <property type="match status" value="1"/>
</dbReference>
<keyword evidence="4" id="KW-0547">Nucleotide-binding</keyword>
<evidence type="ECO:0000313" key="8">
    <source>
        <dbReference type="EMBL" id="KAF7770874.1"/>
    </source>
</evidence>
<dbReference type="Pfam" id="PF08543">
    <property type="entry name" value="Phos_pyr_kin"/>
    <property type="match status" value="1"/>
</dbReference>
<evidence type="ECO:0000256" key="6">
    <source>
        <dbReference type="ARBA" id="ARBA00022840"/>
    </source>
</evidence>
<reference evidence="8 9" key="1">
    <citation type="journal article" name="Sci. Rep.">
        <title>Telomere-to-telomere assembled and centromere annotated genomes of the two main subspecies of the button mushroom Agaricus bisporus reveal especially polymorphic chromosome ends.</title>
        <authorList>
            <person name="Sonnenberg A.S.M."/>
            <person name="Sedaghat-Telgerd N."/>
            <person name="Lavrijssen B."/>
            <person name="Ohm R.A."/>
            <person name="Hendrickx P.M."/>
            <person name="Scholtmeijer K."/>
            <person name="Baars J.J.P."/>
            <person name="van Peer A."/>
        </authorList>
    </citation>
    <scope>NUCLEOTIDE SEQUENCE [LARGE SCALE GENOMIC DNA]</scope>
    <source>
        <strain evidence="8 9">H119_p4</strain>
    </source>
</reference>
<feature type="domain" description="Pyridoxamine kinase/Phosphomethylpyrimidine kinase" evidence="7">
    <location>
        <begin position="140"/>
        <end position="240"/>
    </location>
</feature>
<keyword evidence="6" id="KW-0067">ATP-binding</keyword>
<comment type="similarity">
    <text evidence="1">Belongs to the pyridoxine kinase family.</text>
</comment>
<evidence type="ECO:0000313" key="9">
    <source>
        <dbReference type="Proteomes" id="UP000629468"/>
    </source>
</evidence>
<protein>
    <recommendedName>
        <fullName evidence="2">pyridoxal kinase</fullName>
        <ecNumber evidence="2">2.7.1.35</ecNumber>
    </recommendedName>
</protein>
<evidence type="ECO:0000256" key="2">
    <source>
        <dbReference type="ARBA" id="ARBA00012104"/>
    </source>
</evidence>
<dbReference type="EC" id="2.7.1.35" evidence="2"/>
<evidence type="ECO:0000256" key="1">
    <source>
        <dbReference type="ARBA" id="ARBA00008805"/>
    </source>
</evidence>